<gene>
    <name evidence="2" type="ORF">GU927_006015</name>
</gene>
<protein>
    <submittedName>
        <fullName evidence="2">Hint domain-containing protein</fullName>
    </submittedName>
</protein>
<dbReference type="Proteomes" id="UP000731907">
    <property type="component" value="Unassembled WGS sequence"/>
</dbReference>
<dbReference type="InterPro" id="IPR036844">
    <property type="entry name" value="Hint_dom_sf"/>
</dbReference>
<evidence type="ECO:0000259" key="1">
    <source>
        <dbReference type="Pfam" id="PF13403"/>
    </source>
</evidence>
<organism evidence="2 3">
    <name type="scientific">Paragemmobacter amnigenus</name>
    <dbReference type="NCBI Taxonomy" id="2852097"/>
    <lineage>
        <taxon>Bacteria</taxon>
        <taxon>Pseudomonadati</taxon>
        <taxon>Pseudomonadota</taxon>
        <taxon>Alphaproteobacteria</taxon>
        <taxon>Rhodobacterales</taxon>
        <taxon>Paracoccaceae</taxon>
        <taxon>Paragemmobacter</taxon>
    </lineage>
</organism>
<keyword evidence="3" id="KW-1185">Reference proteome</keyword>
<dbReference type="InterPro" id="IPR028992">
    <property type="entry name" value="Hedgehog/Intein_dom"/>
</dbReference>
<feature type="domain" description="Hedgehog/Intein (Hint)" evidence="1">
    <location>
        <begin position="38"/>
        <end position="175"/>
    </location>
</feature>
<sequence>MKADFADDGTLQSAGRLRIEGAGLTANSFSAENTAIACFTRGTRIRTATGEVAVQHLVPGDLVLTLDHGFQPLRWIGATTVPATGRFAPIRFAAGAIGNRRALRVSPQHRMMLTGWQADLLFDAPEVLVAARLLVNDRTIRRHEGGTVDYFHLLFDAHEIIYAEGIPSESFHPGQQTWAGLGEETRAEILALFPELAKGGLAAYGPCARRCLTAREASVAAHLLLAGQTAAFLATG</sequence>
<name>A0ABS6J0W6_9RHOB</name>
<accession>A0ABS6J0W6</accession>
<reference evidence="2 3" key="1">
    <citation type="submission" date="2021-06" db="EMBL/GenBank/DDBJ databases">
        <title>Rhodobacteraceae bacterium strain HSP-20.</title>
        <authorList>
            <person name="Chen W.-M."/>
        </authorList>
    </citation>
    <scope>NUCLEOTIDE SEQUENCE [LARGE SCALE GENOMIC DNA]</scope>
    <source>
        <strain evidence="2 3">HSP-20</strain>
    </source>
</reference>
<evidence type="ECO:0000313" key="2">
    <source>
        <dbReference type="EMBL" id="MBU9697399.1"/>
    </source>
</evidence>
<comment type="caution">
    <text evidence="2">The sequence shown here is derived from an EMBL/GenBank/DDBJ whole genome shotgun (WGS) entry which is preliminary data.</text>
</comment>
<dbReference type="Pfam" id="PF13403">
    <property type="entry name" value="Hint_2"/>
    <property type="match status" value="1"/>
</dbReference>
<dbReference type="EMBL" id="JAAATX020000003">
    <property type="protein sequence ID" value="MBU9697399.1"/>
    <property type="molecule type" value="Genomic_DNA"/>
</dbReference>
<dbReference type="Gene3D" id="2.170.16.10">
    <property type="entry name" value="Hedgehog/Intein (Hint) domain"/>
    <property type="match status" value="1"/>
</dbReference>
<dbReference type="SUPFAM" id="SSF51294">
    <property type="entry name" value="Hedgehog/intein (Hint) domain"/>
    <property type="match status" value="1"/>
</dbReference>
<evidence type="ECO:0000313" key="3">
    <source>
        <dbReference type="Proteomes" id="UP000731907"/>
    </source>
</evidence>
<proteinExistence type="predicted"/>